<organism evidence="5 6">
    <name type="scientific">Thermoproteota archaeon</name>
    <dbReference type="NCBI Taxonomy" id="2056631"/>
    <lineage>
        <taxon>Archaea</taxon>
        <taxon>Thermoproteota</taxon>
    </lineage>
</organism>
<keyword evidence="1 5" id="KW-0456">Lyase</keyword>
<dbReference type="Pfam" id="PF14698">
    <property type="entry name" value="ASL_C2"/>
    <property type="match status" value="1"/>
</dbReference>
<dbReference type="InterPro" id="IPR024083">
    <property type="entry name" value="Fumarase/histidase_N"/>
</dbReference>
<protein>
    <recommendedName>
        <fullName evidence="1 2">Argininosuccinate lyase</fullName>
        <shortName evidence="1">ASAL</shortName>
        <ecNumber evidence="1 2">4.3.2.1</ecNumber>
    </recommendedName>
    <alternativeName>
        <fullName evidence="1">Arginosuccinase</fullName>
    </alternativeName>
</protein>
<dbReference type="NCBIfam" id="TIGR00838">
    <property type="entry name" value="argH"/>
    <property type="match status" value="1"/>
</dbReference>
<dbReference type="PRINTS" id="PR00149">
    <property type="entry name" value="FUMRATELYASE"/>
</dbReference>
<dbReference type="Gene3D" id="1.10.275.10">
    <property type="entry name" value="Fumarase/aspartase (N-terminal domain)"/>
    <property type="match status" value="1"/>
</dbReference>
<evidence type="ECO:0000259" key="4">
    <source>
        <dbReference type="Pfam" id="PF14698"/>
    </source>
</evidence>
<evidence type="ECO:0000313" key="6">
    <source>
        <dbReference type="Proteomes" id="UP000315399"/>
    </source>
</evidence>
<dbReference type="CDD" id="cd01359">
    <property type="entry name" value="Argininosuccinate_lyase"/>
    <property type="match status" value="1"/>
</dbReference>
<dbReference type="InterPro" id="IPR000362">
    <property type="entry name" value="Fumarate_lyase_fam"/>
</dbReference>
<dbReference type="PRINTS" id="PR00145">
    <property type="entry name" value="ARGSUCLYASE"/>
</dbReference>
<dbReference type="PANTHER" id="PTHR43814:SF1">
    <property type="entry name" value="ARGININOSUCCINATE LYASE"/>
    <property type="match status" value="1"/>
</dbReference>
<gene>
    <name evidence="1 5" type="primary">argH</name>
    <name evidence="5" type="ORF">DSO08_01010</name>
</gene>
<dbReference type="EMBL" id="QNVH01000005">
    <property type="protein sequence ID" value="TDA39892.1"/>
    <property type="molecule type" value="Genomic_DNA"/>
</dbReference>
<dbReference type="GO" id="GO:0004056">
    <property type="term" value="F:argininosuccinate lyase activity"/>
    <property type="evidence" value="ECO:0007669"/>
    <property type="project" value="UniProtKB-UniRule"/>
</dbReference>
<feature type="domain" description="Fumarate lyase N-terminal" evidence="3">
    <location>
        <begin position="15"/>
        <end position="296"/>
    </location>
</feature>
<comment type="subcellular location">
    <subcellularLocation>
        <location evidence="1">Cytoplasm</location>
    </subcellularLocation>
</comment>
<dbReference type="PANTHER" id="PTHR43814">
    <property type="entry name" value="ARGININOSUCCINATE LYASE"/>
    <property type="match status" value="1"/>
</dbReference>
<dbReference type="SUPFAM" id="SSF48557">
    <property type="entry name" value="L-aspartase-like"/>
    <property type="match status" value="1"/>
</dbReference>
<feature type="domain" description="Argininosuccinate lyase C-terminal" evidence="4">
    <location>
        <begin position="360"/>
        <end position="391"/>
    </location>
</feature>
<dbReference type="UniPathway" id="UPA00068">
    <property type="reaction ID" value="UER00114"/>
</dbReference>
<proteinExistence type="inferred from homology"/>
<comment type="pathway">
    <text evidence="1">Amino-acid biosynthesis; L-arginine biosynthesis; L-arginine from L-ornithine and carbamoyl phosphate: step 3/3.</text>
</comment>
<dbReference type="InterPro" id="IPR029419">
    <property type="entry name" value="Arg_succ_lyase_C"/>
</dbReference>
<keyword evidence="1" id="KW-0055">Arginine biosynthesis</keyword>
<accession>A0A523BGB3</accession>
<dbReference type="GO" id="GO:0042450">
    <property type="term" value="P:L-arginine biosynthetic process via ornithine"/>
    <property type="evidence" value="ECO:0007669"/>
    <property type="project" value="UniProtKB-UniRule"/>
</dbReference>
<sequence>MKITRGGRLSGDLAPEVADFTSSSKHDIYIADEVVEINLAHTLCLVQAGIIGREEGRLLASALKEIKISEIPPDMEDIHMVIESELIRKLGEELGGKIHTGKSRNDQVTTALRMRLRKFIIDICMSLIELQQALLRKSEAHTKAVMPGYTHLQHAQPISLSHYLLAYFDMFDRHLARLLSCYKRVNLSPMGAAALAGTGFPIDRLKLAEYLGFEGLIENTLDAVSTRDFSLETVSALTIMMVDVSRIAEEIIIWASNEFGYLNLPDDHSSTSSIMPQKKNPVTAEVLRAKCGDILGDLVSMVTIMKSLPLAYNLDMQELTPHLWNACEVSKKSLKILADLIAKMQFNEERMKSSAVKGSSVATELADMLVRHLGLPFRTAHRVVGEITKELYPSSLSEAPPEKVADLISKKTGKKLEIQLVLSATDPAFNINIRSTIGGPASKEIERMISARRELLKKNQSCVEALSNRLSEKSALLRSLIDSL</sequence>
<dbReference type="Gene3D" id="1.10.40.30">
    <property type="entry name" value="Fumarase/aspartase (C-terminal domain)"/>
    <property type="match status" value="1"/>
</dbReference>
<evidence type="ECO:0000259" key="3">
    <source>
        <dbReference type="Pfam" id="PF00206"/>
    </source>
</evidence>
<dbReference type="InterPro" id="IPR022761">
    <property type="entry name" value="Fumarate_lyase_N"/>
</dbReference>
<dbReference type="HAMAP" id="MF_00006">
    <property type="entry name" value="Arg_succ_lyase"/>
    <property type="match status" value="1"/>
</dbReference>
<dbReference type="AlphaFoldDB" id="A0A523BGB3"/>
<comment type="catalytic activity">
    <reaction evidence="1">
        <text>2-(N(omega)-L-arginino)succinate = fumarate + L-arginine</text>
        <dbReference type="Rhea" id="RHEA:24020"/>
        <dbReference type="ChEBI" id="CHEBI:29806"/>
        <dbReference type="ChEBI" id="CHEBI:32682"/>
        <dbReference type="ChEBI" id="CHEBI:57472"/>
        <dbReference type="EC" id="4.3.2.1"/>
    </reaction>
</comment>
<evidence type="ECO:0000313" key="5">
    <source>
        <dbReference type="EMBL" id="TDA39892.1"/>
    </source>
</evidence>
<comment type="similarity">
    <text evidence="1">Belongs to the lyase 1 family. Argininosuccinate lyase subfamily.</text>
</comment>
<evidence type="ECO:0000256" key="1">
    <source>
        <dbReference type="HAMAP-Rule" id="MF_00006"/>
    </source>
</evidence>
<comment type="caution">
    <text evidence="5">The sequence shown here is derived from an EMBL/GenBank/DDBJ whole genome shotgun (WGS) entry which is preliminary data.</text>
</comment>
<dbReference type="Gene3D" id="1.20.200.10">
    <property type="entry name" value="Fumarase/aspartase (Central domain)"/>
    <property type="match status" value="1"/>
</dbReference>
<reference evidence="5 6" key="1">
    <citation type="journal article" date="2019" name="Nat. Microbiol.">
        <title>Expanding anaerobic alkane metabolism in the domain of Archaea.</title>
        <authorList>
            <person name="Wang Y."/>
            <person name="Wegener G."/>
            <person name="Hou J."/>
            <person name="Wang F."/>
            <person name="Xiao X."/>
        </authorList>
    </citation>
    <scope>NUCLEOTIDE SEQUENCE [LARGE SCALE GENOMIC DNA]</scope>
    <source>
        <strain evidence="5">WYZ-LMO10</strain>
    </source>
</reference>
<keyword evidence="1" id="KW-0028">Amino-acid biosynthesis</keyword>
<dbReference type="EC" id="4.3.2.1" evidence="1 2"/>
<dbReference type="InterPro" id="IPR008948">
    <property type="entry name" value="L-Aspartase-like"/>
</dbReference>
<evidence type="ECO:0000256" key="2">
    <source>
        <dbReference type="NCBIfam" id="TIGR00838"/>
    </source>
</evidence>
<dbReference type="GO" id="GO:0005829">
    <property type="term" value="C:cytosol"/>
    <property type="evidence" value="ECO:0007669"/>
    <property type="project" value="TreeGrafter"/>
</dbReference>
<name>A0A523BGB3_9CREN</name>
<dbReference type="Pfam" id="PF00206">
    <property type="entry name" value="Lyase_1"/>
    <property type="match status" value="1"/>
</dbReference>
<dbReference type="Proteomes" id="UP000315399">
    <property type="component" value="Unassembled WGS sequence"/>
</dbReference>
<dbReference type="InterPro" id="IPR009049">
    <property type="entry name" value="Argininosuccinate_lyase"/>
</dbReference>
<keyword evidence="1" id="KW-0963">Cytoplasm</keyword>